<name>A0A3P8IBY8_9TREM</name>
<dbReference type="AlphaFoldDB" id="A0A3P8IBY8"/>
<keyword evidence="2" id="KW-1185">Reference proteome</keyword>
<accession>A0A3P8IBY8</accession>
<evidence type="ECO:0000313" key="2">
    <source>
        <dbReference type="Proteomes" id="UP000279833"/>
    </source>
</evidence>
<sequence>MTVQVNEIVISCIEEKYDIDSLLLKHFQKYYIPLCLIHKWSERNDAFLKQNLLNCIKQPIQI</sequence>
<evidence type="ECO:0000313" key="1">
    <source>
        <dbReference type="EMBL" id="VDP52946.1"/>
    </source>
</evidence>
<gene>
    <name evidence="1" type="ORF">SCUD_LOCUS13505</name>
</gene>
<organism evidence="1 2">
    <name type="scientific">Schistosoma curassoni</name>
    <dbReference type="NCBI Taxonomy" id="6186"/>
    <lineage>
        <taxon>Eukaryota</taxon>
        <taxon>Metazoa</taxon>
        <taxon>Spiralia</taxon>
        <taxon>Lophotrochozoa</taxon>
        <taxon>Platyhelminthes</taxon>
        <taxon>Trematoda</taxon>
        <taxon>Digenea</taxon>
        <taxon>Strigeidida</taxon>
        <taxon>Schistosomatoidea</taxon>
        <taxon>Schistosomatidae</taxon>
        <taxon>Schistosoma</taxon>
    </lineage>
</organism>
<reference evidence="1 2" key="1">
    <citation type="submission" date="2018-11" db="EMBL/GenBank/DDBJ databases">
        <authorList>
            <consortium name="Pathogen Informatics"/>
        </authorList>
    </citation>
    <scope>NUCLEOTIDE SEQUENCE [LARGE SCALE GENOMIC DNA]</scope>
    <source>
        <strain>Dakar</strain>
        <strain evidence="2">Senegal</strain>
    </source>
</reference>
<dbReference type="Proteomes" id="UP000279833">
    <property type="component" value="Unassembled WGS sequence"/>
</dbReference>
<proteinExistence type="predicted"/>
<dbReference type="EMBL" id="UZAK01035927">
    <property type="protein sequence ID" value="VDP52946.1"/>
    <property type="molecule type" value="Genomic_DNA"/>
</dbReference>
<protein>
    <submittedName>
        <fullName evidence="1">Uncharacterized protein</fullName>
    </submittedName>
</protein>